<dbReference type="AlphaFoldDB" id="A0A1B0B1K0"/>
<keyword evidence="1" id="KW-0812">Transmembrane</keyword>
<accession>A0A1B0B1K0</accession>
<organism evidence="2 3">
    <name type="scientific">Glossina palpalis gambiensis</name>
    <dbReference type="NCBI Taxonomy" id="67801"/>
    <lineage>
        <taxon>Eukaryota</taxon>
        <taxon>Metazoa</taxon>
        <taxon>Ecdysozoa</taxon>
        <taxon>Arthropoda</taxon>
        <taxon>Hexapoda</taxon>
        <taxon>Insecta</taxon>
        <taxon>Pterygota</taxon>
        <taxon>Neoptera</taxon>
        <taxon>Endopterygota</taxon>
        <taxon>Diptera</taxon>
        <taxon>Brachycera</taxon>
        <taxon>Muscomorpha</taxon>
        <taxon>Hippoboscoidea</taxon>
        <taxon>Glossinidae</taxon>
        <taxon>Glossina</taxon>
    </lineage>
</organism>
<protein>
    <submittedName>
        <fullName evidence="2">Uncharacterized protein</fullName>
    </submittedName>
</protein>
<keyword evidence="1" id="KW-1133">Transmembrane helix</keyword>
<dbReference type="EnsemblMetazoa" id="GPPI015829-RA">
    <property type="protein sequence ID" value="GPPI015829-PA"/>
    <property type="gene ID" value="GPPI015829"/>
</dbReference>
<dbReference type="VEuPathDB" id="VectorBase:GPPI015829"/>
<feature type="transmembrane region" description="Helical" evidence="1">
    <location>
        <begin position="12"/>
        <end position="31"/>
    </location>
</feature>
<keyword evidence="1" id="KW-0472">Membrane</keyword>
<dbReference type="EMBL" id="JXJN01007189">
    <property type="status" value="NOT_ANNOTATED_CDS"/>
    <property type="molecule type" value="Genomic_DNA"/>
</dbReference>
<dbReference type="EMBL" id="JXJN01007190">
    <property type="status" value="NOT_ANNOTATED_CDS"/>
    <property type="molecule type" value="Genomic_DNA"/>
</dbReference>
<keyword evidence="3" id="KW-1185">Reference proteome</keyword>
<evidence type="ECO:0000313" key="2">
    <source>
        <dbReference type="EnsemblMetazoa" id="GPPI015829-PA"/>
    </source>
</evidence>
<evidence type="ECO:0000256" key="1">
    <source>
        <dbReference type="SAM" id="Phobius"/>
    </source>
</evidence>
<evidence type="ECO:0000313" key="3">
    <source>
        <dbReference type="Proteomes" id="UP000092460"/>
    </source>
</evidence>
<feature type="transmembrane region" description="Helical" evidence="1">
    <location>
        <begin position="37"/>
        <end position="57"/>
    </location>
</feature>
<dbReference type="Proteomes" id="UP000092460">
    <property type="component" value="Unassembled WGS sequence"/>
</dbReference>
<proteinExistence type="predicted"/>
<sequence>MYHYHNHDHIHPPVLVCGLWVLEMGIVQYNAPFIYGLEWALAWVAGLLVVQLIAALLSPPLQVAAPFPYPAYQSYQVQCPIQVPYELVNQVAIVLSSNTFSAAISKAESSGWNKKIVASSRHNQLSQQAPTTL</sequence>
<reference evidence="3" key="1">
    <citation type="submission" date="2015-01" db="EMBL/GenBank/DDBJ databases">
        <authorList>
            <person name="Aksoy S."/>
            <person name="Warren W."/>
            <person name="Wilson R.K."/>
        </authorList>
    </citation>
    <scope>NUCLEOTIDE SEQUENCE [LARGE SCALE GENOMIC DNA]</scope>
    <source>
        <strain evidence="3">IAEA</strain>
    </source>
</reference>
<reference evidence="2" key="2">
    <citation type="submission" date="2020-05" db="UniProtKB">
        <authorList>
            <consortium name="EnsemblMetazoa"/>
        </authorList>
    </citation>
    <scope>IDENTIFICATION</scope>
    <source>
        <strain evidence="2">IAEA</strain>
    </source>
</reference>
<name>A0A1B0B1K0_9MUSC</name>